<evidence type="ECO:0008006" key="5">
    <source>
        <dbReference type="Google" id="ProtNLM"/>
    </source>
</evidence>
<name>A0A2T3M9J0_9GAMM</name>
<dbReference type="SUPFAM" id="SSF116734">
    <property type="entry name" value="DNA methylase specificity domain"/>
    <property type="match status" value="1"/>
</dbReference>
<protein>
    <recommendedName>
        <fullName evidence="5">Type I restriction modification DNA specificity domain-containing protein</fullName>
    </recommendedName>
</protein>
<evidence type="ECO:0000313" key="4">
    <source>
        <dbReference type="Proteomes" id="UP000241954"/>
    </source>
</evidence>
<comment type="caution">
    <text evidence="3">The sequence shown here is derived from an EMBL/GenBank/DDBJ whole genome shotgun (WGS) entry which is preliminary data.</text>
</comment>
<organism evidence="3 4">
    <name type="scientific">Photobacterium iliopiscarium</name>
    <dbReference type="NCBI Taxonomy" id="56192"/>
    <lineage>
        <taxon>Bacteria</taxon>
        <taxon>Pseudomonadati</taxon>
        <taxon>Pseudomonadota</taxon>
        <taxon>Gammaproteobacteria</taxon>
        <taxon>Vibrionales</taxon>
        <taxon>Vibrionaceae</taxon>
        <taxon>Photobacterium</taxon>
    </lineage>
</organism>
<dbReference type="Proteomes" id="UP000241954">
    <property type="component" value="Unassembled WGS sequence"/>
</dbReference>
<reference evidence="3 4" key="1">
    <citation type="submission" date="2018-01" db="EMBL/GenBank/DDBJ databases">
        <title>Whole genome sequencing of Histamine producing bacteria.</title>
        <authorList>
            <person name="Butler K."/>
        </authorList>
    </citation>
    <scope>NUCLEOTIDE SEQUENCE [LARGE SCALE GENOMIC DNA]</scope>
    <source>
        <strain evidence="3 4">NCIMB 13481</strain>
    </source>
</reference>
<dbReference type="EMBL" id="PYLW01000034">
    <property type="protein sequence ID" value="PSV89360.1"/>
    <property type="molecule type" value="Genomic_DNA"/>
</dbReference>
<gene>
    <name evidence="3" type="ORF">C9I88_18980</name>
</gene>
<dbReference type="Gene3D" id="3.90.220.20">
    <property type="entry name" value="DNA methylase specificity domains"/>
    <property type="match status" value="1"/>
</dbReference>
<evidence type="ECO:0000313" key="3">
    <source>
        <dbReference type="EMBL" id="PSV89360.1"/>
    </source>
</evidence>
<proteinExistence type="predicted"/>
<dbReference type="RefSeq" id="WP_107238049.1">
    <property type="nucleotide sequence ID" value="NZ_PYLW01000034.1"/>
</dbReference>
<accession>A0A2T3M9J0</accession>
<dbReference type="InterPro" id="IPR044946">
    <property type="entry name" value="Restrct_endonuc_typeI_TRD_sf"/>
</dbReference>
<dbReference type="AlphaFoldDB" id="A0A2T3M9J0"/>
<evidence type="ECO:0000256" key="2">
    <source>
        <dbReference type="ARBA" id="ARBA00023125"/>
    </source>
</evidence>
<dbReference type="GO" id="GO:0009307">
    <property type="term" value="P:DNA restriction-modification system"/>
    <property type="evidence" value="ECO:0007669"/>
    <property type="project" value="UniProtKB-KW"/>
</dbReference>
<keyword evidence="1" id="KW-0680">Restriction system</keyword>
<keyword evidence="2" id="KW-0238">DNA-binding</keyword>
<dbReference type="GO" id="GO:0003677">
    <property type="term" value="F:DNA binding"/>
    <property type="evidence" value="ECO:0007669"/>
    <property type="project" value="UniProtKB-KW"/>
</dbReference>
<evidence type="ECO:0000256" key="1">
    <source>
        <dbReference type="ARBA" id="ARBA00022747"/>
    </source>
</evidence>
<sequence length="71" mass="7719">MIVLDGLTARKSQPQVDALALVVPVAPLAEQHHIVAKVDELMGLCDQLKANLLESEKTQLYITNAIVEQAL</sequence>